<dbReference type="Pfam" id="PF03389">
    <property type="entry name" value="MobA_MobL"/>
    <property type="match status" value="1"/>
</dbReference>
<feature type="compositionally biased region" description="Basic and acidic residues" evidence="3">
    <location>
        <begin position="331"/>
        <end position="357"/>
    </location>
</feature>
<evidence type="ECO:0000256" key="3">
    <source>
        <dbReference type="SAM" id="MobiDB-lite"/>
    </source>
</evidence>
<sequence>MASYHCSVKVGAKGKAGPHASYISRDGKYEKVRSNEKLEHVESGNMPKWAEKDPAQFWQAADQHERANGSTYREIEVALPRELTPAQRVELVRDMVAQELGDKHAFTWAIHNPQAALEGGEQPHAHIMYSERTIDGLDRDPEQYFKRYNAKNPEKGGCRKDSAGTEERLLATRERWAKVQNAHLERHGLEARVDHRSLRDQGIERTAEPHFGPGRVKRMTAAQDVELAAVLERRAAEGEKERAAAELGKSIIDLSGDLGAAKAERDRKQAMPPPDQLRAGMEAARAQFEAHKLAEAGKQQAREAFERFKAEQRAAELAREQAAQKAAQELARQRQEVERKQEAEKKTGLDRDTGYSR</sequence>
<organism evidence="5 6">
    <name type="scientific">Massilia consociata</name>
    <dbReference type="NCBI Taxonomy" id="760117"/>
    <lineage>
        <taxon>Bacteria</taxon>
        <taxon>Pseudomonadati</taxon>
        <taxon>Pseudomonadota</taxon>
        <taxon>Betaproteobacteria</taxon>
        <taxon>Burkholderiales</taxon>
        <taxon>Oxalobacteraceae</taxon>
        <taxon>Telluria group</taxon>
        <taxon>Massilia</taxon>
    </lineage>
</organism>
<feature type="compositionally biased region" description="Low complexity" evidence="3">
    <location>
        <begin position="320"/>
        <end position="330"/>
    </location>
</feature>
<keyword evidence="6" id="KW-1185">Reference proteome</keyword>
<feature type="region of interest" description="Disordered" evidence="3">
    <location>
        <begin position="260"/>
        <end position="285"/>
    </location>
</feature>
<evidence type="ECO:0000313" key="6">
    <source>
        <dbReference type="Proteomes" id="UP001589773"/>
    </source>
</evidence>
<dbReference type="Proteomes" id="UP001589773">
    <property type="component" value="Unassembled WGS sequence"/>
</dbReference>
<reference evidence="5 6" key="1">
    <citation type="submission" date="2024-09" db="EMBL/GenBank/DDBJ databases">
        <authorList>
            <person name="Sun Q."/>
            <person name="Mori K."/>
        </authorList>
    </citation>
    <scope>NUCLEOTIDE SEQUENCE [LARGE SCALE GENOMIC DNA]</scope>
    <source>
        <strain evidence="5 6">CCM 7792</strain>
    </source>
</reference>
<proteinExistence type="inferred from homology"/>
<evidence type="ECO:0000313" key="5">
    <source>
        <dbReference type="EMBL" id="MFC0251076.1"/>
    </source>
</evidence>
<comment type="caution">
    <text evidence="5">The sequence shown here is derived from an EMBL/GenBank/DDBJ whole genome shotgun (WGS) entry which is preliminary data.</text>
</comment>
<dbReference type="RefSeq" id="WP_322633947.1">
    <property type="nucleotide sequence ID" value="NZ_JBHLWP010000005.1"/>
</dbReference>
<dbReference type="Gene3D" id="3.30.930.30">
    <property type="match status" value="1"/>
</dbReference>
<dbReference type="EMBL" id="JBHLWP010000005">
    <property type="protein sequence ID" value="MFC0251076.1"/>
    <property type="molecule type" value="Genomic_DNA"/>
</dbReference>
<protein>
    <submittedName>
        <fullName evidence="5">MobA/MobL family protein</fullName>
    </submittedName>
</protein>
<gene>
    <name evidence="5" type="ORF">ACFFJK_04175</name>
</gene>
<evidence type="ECO:0000259" key="4">
    <source>
        <dbReference type="Pfam" id="PF03389"/>
    </source>
</evidence>
<evidence type="ECO:0000256" key="1">
    <source>
        <dbReference type="ARBA" id="ARBA00010873"/>
    </source>
</evidence>
<evidence type="ECO:0000256" key="2">
    <source>
        <dbReference type="ARBA" id="ARBA00022971"/>
    </source>
</evidence>
<name>A0ABV6FCD2_9BURK</name>
<accession>A0ABV6FCD2</accession>
<comment type="similarity">
    <text evidence="1">Belongs to the MobA/MobL family.</text>
</comment>
<feature type="region of interest" description="Disordered" evidence="3">
    <location>
        <begin position="316"/>
        <end position="357"/>
    </location>
</feature>
<feature type="domain" description="MobA/MobL protein" evidence="4">
    <location>
        <begin position="27"/>
        <end position="214"/>
    </location>
</feature>
<dbReference type="InterPro" id="IPR005053">
    <property type="entry name" value="MobA_MobL"/>
</dbReference>
<keyword evidence="2" id="KW-0184">Conjugation</keyword>